<evidence type="ECO:0000259" key="2">
    <source>
        <dbReference type="Pfam" id="PF06985"/>
    </source>
</evidence>
<protein>
    <recommendedName>
        <fullName evidence="2">Heterokaryon incompatibility domain-containing protein</fullName>
    </recommendedName>
</protein>
<evidence type="ECO:0000313" key="3">
    <source>
        <dbReference type="EMBL" id="VUC31508.1"/>
    </source>
</evidence>
<keyword evidence="1" id="KW-0812">Transmembrane</keyword>
<organism evidence="3 4">
    <name type="scientific">Bionectria ochroleuca</name>
    <name type="common">Gliocladium roseum</name>
    <dbReference type="NCBI Taxonomy" id="29856"/>
    <lineage>
        <taxon>Eukaryota</taxon>
        <taxon>Fungi</taxon>
        <taxon>Dikarya</taxon>
        <taxon>Ascomycota</taxon>
        <taxon>Pezizomycotina</taxon>
        <taxon>Sordariomycetes</taxon>
        <taxon>Hypocreomycetidae</taxon>
        <taxon>Hypocreales</taxon>
        <taxon>Bionectriaceae</taxon>
        <taxon>Clonostachys</taxon>
    </lineage>
</organism>
<evidence type="ECO:0000313" key="4">
    <source>
        <dbReference type="Proteomes" id="UP000766486"/>
    </source>
</evidence>
<dbReference type="InterPro" id="IPR010730">
    <property type="entry name" value="HET"/>
</dbReference>
<dbReference type="EMBL" id="CABFNS010000833">
    <property type="protein sequence ID" value="VUC31508.1"/>
    <property type="molecule type" value="Genomic_DNA"/>
</dbReference>
<keyword evidence="1" id="KW-0472">Membrane</keyword>
<dbReference type="InterPro" id="IPR052895">
    <property type="entry name" value="HetReg/Transcr_Mod"/>
</dbReference>
<sequence>MSTEPQRLDPAVEYYRSIPLLSTNTIRVLDVSQCTNGAGYPSLSGALRVVNLDDDPTFTALSYVWGEYSSPKDALNCNGYEIEITKNCWSALSSLTRSQGPLTIWIDAICINQADDNEKQHQIPLMAKVFSSAKVTYAWLGEGDPEASAAMDLIAKGGLPFEKFITRRLKENPEVPTGNAMAFRLALYIYKTNILSGFKSRGKNLENILNSRWITRLWTLQEAVLSKNLLIVYGDHSAPWISVIHLLQLAMARCDDPFYHILPSIASRWWSLYKLWSGYHPDLTEAVDGDFKRQLKYLKRGFRGFSILFAGTEILLPVLCVVLFVQIPAMYSPYIKFSLVLTCVFSLFYVLATSLTVFGVGFWMNRRSKKKALRQLFPLSPAESFIMEVVDRKSTFKSDKYFGILCLTKHPQDVPPPVPINATIDRVYTALFKHLLACTRSLDLLLFTGEEARVQGTPSWVVNWSSCRSDWMEALFYFERERTSRGEIKKLGKVTNPGYGGTPRLSRYHGATPQSVARWTMLGDTELAQSHDTQPPEEQAVLIVEGAIVSRVRFVSKLMPEAQINAADYEFCLRFTQDLLDATRYSDLEATTFGLKRICLKLFKRTNMGLVVPWSKAITRGAANGAAWTVERLKGLFLRGGWYPVFHYRHIWKLAESLAKGLAEKRMPLVACQGDLLTAFGVAANGVREGDAVALVSGVSLPVILREVPGQGRYQVIGPTFIPATLAGSVWEKLNADSLDSEV</sequence>
<dbReference type="PANTHER" id="PTHR24148:SF64">
    <property type="entry name" value="HETEROKARYON INCOMPATIBILITY DOMAIN-CONTAINING PROTEIN"/>
    <property type="match status" value="1"/>
</dbReference>
<dbReference type="Pfam" id="PF06985">
    <property type="entry name" value="HET"/>
    <property type="match status" value="1"/>
</dbReference>
<keyword evidence="4" id="KW-1185">Reference proteome</keyword>
<proteinExistence type="predicted"/>
<dbReference type="Proteomes" id="UP000766486">
    <property type="component" value="Unassembled WGS sequence"/>
</dbReference>
<feature type="domain" description="Heterokaryon incompatibility" evidence="2">
    <location>
        <begin position="58"/>
        <end position="222"/>
    </location>
</feature>
<reference evidence="3 4" key="1">
    <citation type="submission" date="2019-06" db="EMBL/GenBank/DDBJ databases">
        <authorList>
            <person name="Broberg M."/>
        </authorList>
    </citation>
    <scope>NUCLEOTIDE SEQUENCE [LARGE SCALE GENOMIC DNA]</scope>
</reference>
<accession>A0ABY6UNC8</accession>
<gene>
    <name evidence="3" type="ORF">CLO192961_LOCUS305504</name>
</gene>
<feature type="transmembrane region" description="Helical" evidence="1">
    <location>
        <begin position="339"/>
        <end position="364"/>
    </location>
</feature>
<comment type="caution">
    <text evidence="3">The sequence shown here is derived from an EMBL/GenBank/DDBJ whole genome shotgun (WGS) entry which is preliminary data.</text>
</comment>
<feature type="transmembrane region" description="Helical" evidence="1">
    <location>
        <begin position="302"/>
        <end position="327"/>
    </location>
</feature>
<evidence type="ECO:0000256" key="1">
    <source>
        <dbReference type="SAM" id="Phobius"/>
    </source>
</evidence>
<name>A0ABY6UNC8_BIOOC</name>
<dbReference type="PANTHER" id="PTHR24148">
    <property type="entry name" value="ANKYRIN REPEAT DOMAIN-CONTAINING PROTEIN 39 HOMOLOG-RELATED"/>
    <property type="match status" value="1"/>
</dbReference>
<keyword evidence="1" id="KW-1133">Transmembrane helix</keyword>